<dbReference type="RefSeq" id="WP_198000388.1">
    <property type="nucleotide sequence ID" value="NZ_CP036269.1"/>
</dbReference>
<dbReference type="Pfam" id="PF00356">
    <property type="entry name" value="LacI"/>
    <property type="match status" value="1"/>
</dbReference>
<dbReference type="InterPro" id="IPR000843">
    <property type="entry name" value="HTH_LacI"/>
</dbReference>
<dbReference type="SUPFAM" id="SSF47413">
    <property type="entry name" value="lambda repressor-like DNA-binding domains"/>
    <property type="match status" value="1"/>
</dbReference>
<dbReference type="CDD" id="cd06267">
    <property type="entry name" value="PBP1_LacI_sugar_binding-like"/>
    <property type="match status" value="1"/>
</dbReference>
<dbReference type="PANTHER" id="PTHR30146:SF109">
    <property type="entry name" value="HTH-TYPE TRANSCRIPTIONAL REGULATOR GALS"/>
    <property type="match status" value="1"/>
</dbReference>
<evidence type="ECO:0000313" key="6">
    <source>
        <dbReference type="Proteomes" id="UP000317171"/>
    </source>
</evidence>
<reference evidence="5 6" key="1">
    <citation type="submission" date="2019-02" db="EMBL/GenBank/DDBJ databases">
        <title>Deep-cultivation of Planctomycetes and their phenomic and genomic characterization uncovers novel biology.</title>
        <authorList>
            <person name="Wiegand S."/>
            <person name="Jogler M."/>
            <person name="Boedeker C."/>
            <person name="Pinto D."/>
            <person name="Vollmers J."/>
            <person name="Rivas-Marin E."/>
            <person name="Kohn T."/>
            <person name="Peeters S.H."/>
            <person name="Heuer A."/>
            <person name="Rast P."/>
            <person name="Oberbeckmann S."/>
            <person name="Bunk B."/>
            <person name="Jeske O."/>
            <person name="Meyerdierks A."/>
            <person name="Storesund J.E."/>
            <person name="Kallscheuer N."/>
            <person name="Luecker S."/>
            <person name="Lage O.M."/>
            <person name="Pohl T."/>
            <person name="Merkel B.J."/>
            <person name="Hornburger P."/>
            <person name="Mueller R.-W."/>
            <person name="Bruemmer F."/>
            <person name="Labrenz M."/>
            <person name="Spormann A.M."/>
            <person name="Op den Camp H."/>
            <person name="Overmann J."/>
            <person name="Amann R."/>
            <person name="Jetten M.S.M."/>
            <person name="Mascher T."/>
            <person name="Medema M.H."/>
            <person name="Devos D.P."/>
            <person name="Kaster A.-K."/>
            <person name="Ovreas L."/>
            <person name="Rohde M."/>
            <person name="Galperin M.Y."/>
            <person name="Jogler C."/>
        </authorList>
    </citation>
    <scope>NUCLEOTIDE SEQUENCE [LARGE SCALE GENOMIC DNA]</scope>
    <source>
        <strain evidence="5 6">Pan241w</strain>
    </source>
</reference>
<dbReference type="PANTHER" id="PTHR30146">
    <property type="entry name" value="LACI-RELATED TRANSCRIPTIONAL REPRESSOR"/>
    <property type="match status" value="1"/>
</dbReference>
<protein>
    <submittedName>
        <fullName evidence="5">Ribose operon repressor</fullName>
    </submittedName>
</protein>
<dbReference type="CDD" id="cd01392">
    <property type="entry name" value="HTH_LacI"/>
    <property type="match status" value="1"/>
</dbReference>
<organism evidence="5 6">
    <name type="scientific">Gimesia alba</name>
    <dbReference type="NCBI Taxonomy" id="2527973"/>
    <lineage>
        <taxon>Bacteria</taxon>
        <taxon>Pseudomonadati</taxon>
        <taxon>Planctomycetota</taxon>
        <taxon>Planctomycetia</taxon>
        <taxon>Planctomycetales</taxon>
        <taxon>Planctomycetaceae</taxon>
        <taxon>Gimesia</taxon>
    </lineage>
</organism>
<dbReference type="KEGG" id="gaz:Pan241w_16350"/>
<dbReference type="InterPro" id="IPR046335">
    <property type="entry name" value="LacI/GalR-like_sensor"/>
</dbReference>
<dbReference type="SMART" id="SM00354">
    <property type="entry name" value="HTH_LACI"/>
    <property type="match status" value="1"/>
</dbReference>
<dbReference type="SUPFAM" id="SSF53822">
    <property type="entry name" value="Periplasmic binding protein-like I"/>
    <property type="match status" value="1"/>
</dbReference>
<keyword evidence="6" id="KW-1185">Reference proteome</keyword>
<dbReference type="Gene3D" id="1.10.260.40">
    <property type="entry name" value="lambda repressor-like DNA-binding domains"/>
    <property type="match status" value="1"/>
</dbReference>
<evidence type="ECO:0000256" key="1">
    <source>
        <dbReference type="ARBA" id="ARBA00023015"/>
    </source>
</evidence>
<dbReference type="Pfam" id="PF13377">
    <property type="entry name" value="Peripla_BP_3"/>
    <property type="match status" value="1"/>
</dbReference>
<keyword evidence="3" id="KW-0804">Transcription</keyword>
<dbReference type="Proteomes" id="UP000317171">
    <property type="component" value="Chromosome"/>
</dbReference>
<dbReference type="PROSITE" id="PS50932">
    <property type="entry name" value="HTH_LACI_2"/>
    <property type="match status" value="1"/>
</dbReference>
<keyword evidence="2" id="KW-0238">DNA-binding</keyword>
<name>A0A517RCF9_9PLAN</name>
<dbReference type="AlphaFoldDB" id="A0A517RCF9"/>
<sequence>MSKTAELVTVKTVAKAADCAVSTVSRALRDDPSISEAAKQRIRQVAASLDYRPLRKRRPKNEISQSTASILRGKQLLVLSLGLDRSLISLPVVSSAISGVEDAFSELGVRFQVAHIPDLQAVPAHLDFDQIDGLFLIGALQGKMLIESNSTLLNRLSQIPSVWLLGRPEGCWGDCVGANDVLLGAKAADFLADHGHHNVAFLSPKPDHLIMQNRETGFVSQAVRRGLNVQRFVDPPSKGWTLPVKPPLSTEAVQHLVDQLLKAKTRPTALFAGADSVAAVVYGSLARRGIKVGEEISVISGNNDHAFITGLYPQLTTFDIHAHNIGRLAVRQLETRLTMGNTIANVDLTLEPHLTPGESVRHLNS</sequence>
<feature type="domain" description="HTH lacI-type" evidence="4">
    <location>
        <begin position="8"/>
        <end position="56"/>
    </location>
</feature>
<dbReference type="GO" id="GO:0000976">
    <property type="term" value="F:transcription cis-regulatory region binding"/>
    <property type="evidence" value="ECO:0007669"/>
    <property type="project" value="TreeGrafter"/>
</dbReference>
<dbReference type="EMBL" id="CP036269">
    <property type="protein sequence ID" value="QDT41572.1"/>
    <property type="molecule type" value="Genomic_DNA"/>
</dbReference>
<dbReference type="InterPro" id="IPR028082">
    <property type="entry name" value="Peripla_BP_I"/>
</dbReference>
<evidence type="ECO:0000256" key="3">
    <source>
        <dbReference type="ARBA" id="ARBA00023163"/>
    </source>
</evidence>
<proteinExistence type="predicted"/>
<accession>A0A517RCF9</accession>
<evidence type="ECO:0000256" key="2">
    <source>
        <dbReference type="ARBA" id="ARBA00023125"/>
    </source>
</evidence>
<dbReference type="GO" id="GO:0003700">
    <property type="term" value="F:DNA-binding transcription factor activity"/>
    <property type="evidence" value="ECO:0007669"/>
    <property type="project" value="TreeGrafter"/>
</dbReference>
<gene>
    <name evidence="5" type="primary">rbsR</name>
    <name evidence="5" type="ORF">Pan241w_16350</name>
</gene>
<dbReference type="InterPro" id="IPR010982">
    <property type="entry name" value="Lambda_DNA-bd_dom_sf"/>
</dbReference>
<dbReference type="Gene3D" id="3.40.50.2300">
    <property type="match status" value="2"/>
</dbReference>
<keyword evidence="1" id="KW-0805">Transcription regulation</keyword>
<evidence type="ECO:0000259" key="4">
    <source>
        <dbReference type="PROSITE" id="PS50932"/>
    </source>
</evidence>
<evidence type="ECO:0000313" key="5">
    <source>
        <dbReference type="EMBL" id="QDT41572.1"/>
    </source>
</evidence>